<dbReference type="PaxDb" id="2850-Phatr44695"/>
<keyword evidence="4" id="KW-1185">Reference proteome</keyword>
<feature type="compositionally biased region" description="Pro residues" evidence="1">
    <location>
        <begin position="715"/>
        <end position="730"/>
    </location>
</feature>
<evidence type="ECO:0000256" key="1">
    <source>
        <dbReference type="SAM" id="MobiDB-lite"/>
    </source>
</evidence>
<reference evidence="4" key="2">
    <citation type="submission" date="2008-08" db="EMBL/GenBank/DDBJ databases">
        <authorList>
            <consortium name="Diatom Consortium"/>
            <person name="Grigoriev I."/>
            <person name="Grimwood J."/>
            <person name="Kuo A."/>
            <person name="Otillar R.P."/>
            <person name="Salamov A."/>
            <person name="Detter J.C."/>
            <person name="Lindquist E."/>
            <person name="Shapiro H."/>
            <person name="Lucas S."/>
            <person name="Glavina del Rio T."/>
            <person name="Pitluck S."/>
            <person name="Rokhsar D."/>
            <person name="Bowler C."/>
        </authorList>
    </citation>
    <scope>GENOME REANNOTATION</scope>
    <source>
        <strain evidence="4">CCAP 1055/1</strain>
    </source>
</reference>
<dbReference type="GO" id="GO:0006508">
    <property type="term" value="P:proteolysis"/>
    <property type="evidence" value="ECO:0007669"/>
    <property type="project" value="InterPro"/>
</dbReference>
<evidence type="ECO:0000313" key="3">
    <source>
        <dbReference type="EMBL" id="EEC50067.1"/>
    </source>
</evidence>
<dbReference type="NCBIfam" id="TIGR03296">
    <property type="entry name" value="M6dom_TIGR03296"/>
    <property type="match status" value="1"/>
</dbReference>
<dbReference type="InterPro" id="IPR008757">
    <property type="entry name" value="Peptidase_M6-like_domain"/>
</dbReference>
<evidence type="ECO:0000313" key="4">
    <source>
        <dbReference type="Proteomes" id="UP000000759"/>
    </source>
</evidence>
<dbReference type="SUPFAM" id="SSF55486">
    <property type="entry name" value="Metalloproteases ('zincins'), catalytic domain"/>
    <property type="match status" value="1"/>
</dbReference>
<dbReference type="PANTHER" id="PTHR41775">
    <property type="entry name" value="SECRETED PROTEIN-RELATED"/>
    <property type="match status" value="1"/>
</dbReference>
<proteinExistence type="predicted"/>
<organism evidence="3 4">
    <name type="scientific">Phaeodactylum tricornutum (strain CCAP 1055/1)</name>
    <dbReference type="NCBI Taxonomy" id="556484"/>
    <lineage>
        <taxon>Eukaryota</taxon>
        <taxon>Sar</taxon>
        <taxon>Stramenopiles</taxon>
        <taxon>Ochrophyta</taxon>
        <taxon>Bacillariophyta</taxon>
        <taxon>Bacillariophyceae</taxon>
        <taxon>Bacillariophycidae</taxon>
        <taxon>Naviculales</taxon>
        <taxon>Phaeodactylaceae</taxon>
        <taxon>Phaeodactylum</taxon>
    </lineage>
</organism>
<dbReference type="GeneID" id="7197899"/>
<dbReference type="InParanoid" id="B7FUY8"/>
<dbReference type="EMBL" id="CM000607">
    <property type="protein sequence ID" value="EEC50067.1"/>
    <property type="molecule type" value="Genomic_DNA"/>
</dbReference>
<feature type="compositionally biased region" description="Pro residues" evidence="1">
    <location>
        <begin position="742"/>
        <end position="751"/>
    </location>
</feature>
<dbReference type="STRING" id="556484.B7FUY8"/>
<dbReference type="PANTHER" id="PTHR41775:SF1">
    <property type="entry name" value="PEPTIDASE M6-LIKE DOMAIN-CONTAINING PROTEIN"/>
    <property type="match status" value="1"/>
</dbReference>
<dbReference type="AlphaFoldDB" id="B7FUY8"/>
<gene>
    <name evidence="3" type="ORF">PHATRDRAFT_44695</name>
</gene>
<dbReference type="eggNOG" id="ENOG502S1RF">
    <property type="taxonomic scope" value="Eukaryota"/>
</dbReference>
<dbReference type="KEGG" id="pti:PHATRDRAFT_44695"/>
<reference evidence="3 4" key="1">
    <citation type="journal article" date="2008" name="Nature">
        <title>The Phaeodactylum genome reveals the evolutionary history of diatom genomes.</title>
        <authorList>
            <person name="Bowler C."/>
            <person name="Allen A.E."/>
            <person name="Badger J.H."/>
            <person name="Grimwood J."/>
            <person name="Jabbari K."/>
            <person name="Kuo A."/>
            <person name="Maheswari U."/>
            <person name="Martens C."/>
            <person name="Maumus F."/>
            <person name="Otillar R.P."/>
            <person name="Rayko E."/>
            <person name="Salamov A."/>
            <person name="Vandepoele K."/>
            <person name="Beszteri B."/>
            <person name="Gruber A."/>
            <person name="Heijde M."/>
            <person name="Katinka M."/>
            <person name="Mock T."/>
            <person name="Valentin K."/>
            <person name="Verret F."/>
            <person name="Berges J.A."/>
            <person name="Brownlee C."/>
            <person name="Cadoret J.P."/>
            <person name="Chiovitti A."/>
            <person name="Choi C.J."/>
            <person name="Coesel S."/>
            <person name="De Martino A."/>
            <person name="Detter J.C."/>
            <person name="Durkin C."/>
            <person name="Falciatore A."/>
            <person name="Fournet J."/>
            <person name="Haruta M."/>
            <person name="Huysman M.J."/>
            <person name="Jenkins B.D."/>
            <person name="Jiroutova K."/>
            <person name="Jorgensen R.E."/>
            <person name="Joubert Y."/>
            <person name="Kaplan A."/>
            <person name="Kroger N."/>
            <person name="Kroth P.G."/>
            <person name="La Roche J."/>
            <person name="Lindquist E."/>
            <person name="Lommer M."/>
            <person name="Martin-Jezequel V."/>
            <person name="Lopez P.J."/>
            <person name="Lucas S."/>
            <person name="Mangogna M."/>
            <person name="McGinnis K."/>
            <person name="Medlin L.K."/>
            <person name="Montsant A."/>
            <person name="Oudot-Le Secq M.P."/>
            <person name="Napoli C."/>
            <person name="Obornik M."/>
            <person name="Parker M.S."/>
            <person name="Petit J.L."/>
            <person name="Porcel B.M."/>
            <person name="Poulsen N."/>
            <person name="Robison M."/>
            <person name="Rychlewski L."/>
            <person name="Rynearson T.A."/>
            <person name="Schmutz J."/>
            <person name="Shapiro H."/>
            <person name="Siaut M."/>
            <person name="Stanley M."/>
            <person name="Sussman M.R."/>
            <person name="Taylor A.R."/>
            <person name="Vardi A."/>
            <person name="von Dassow P."/>
            <person name="Vyverman W."/>
            <person name="Willis A."/>
            <person name="Wyrwicz L.S."/>
            <person name="Rokhsar D.S."/>
            <person name="Weissenbach J."/>
            <person name="Armbrust E.V."/>
            <person name="Green B.R."/>
            <person name="Van de Peer Y."/>
            <person name="Grigoriev I.V."/>
        </authorList>
    </citation>
    <scope>NUCLEOTIDE SEQUENCE [LARGE SCALE GENOMIC DNA]</scope>
    <source>
        <strain evidence="3 4">CCAP 1055/1</strain>
    </source>
</reference>
<dbReference type="HOGENOM" id="CLU_283938_0_0_1"/>
<accession>B7FUY8</accession>
<dbReference type="RefSeq" id="XP_002178402.1">
    <property type="nucleotide sequence ID" value="XM_002178366.1"/>
</dbReference>
<dbReference type="OrthoDB" id="57125at2759"/>
<sequence>MKFPSQLGATVAFVVVATTTTKTVSGNLASPFPFEETNADGTPTGEMYIHGGPGESWFEDKQGFTICPVDEQPTRRSRRFLGVLDWFTGGTSEEDLASSDPERTFYYCDQDENGNAVPRTDLKVGESDPQASGLPAHIEITSDQLEAQCGPYCQLDENGRRLGEEEIDGSHRKLQGTLKNLVVLMRFSDHATRDLPSVGEVDDLMSADSPTTSCPTGSVKQVFLENSNGRLILDSTVYQWVTLDPLYTETYCANGRSGLDARVHECIANALDQVEAGGLDFRDFDQDSDGRIDAITFLHSGYGAEWNGAPNRIWSHKWVLYSINDGGGSGWTSNTGVSVYTYHISPSLWGTSGNAIGRIGVIAHETGHFLGLPDLYDTDGGGQGLNSWSLMANSWGFDGSQLYPPLMDPWCKIQLGWVTPTVLTETSRSIEIKPSYTEDDYYVIQKGFPQGEYLVIENRRRVGYDSQIPREGLMIYHIDDSASFNREGFPGQFNWPQNGNHYRVALLQADGAYNLERGRGGDSGDVFHGGSGGVSSLGPGPNVYPNTDSYKFGNIVQTRVTIENISPAGEMMTFDFLDGDDVVEGAPTQAPTTEGPHEISVRVTHDRYPEETSWNLVNVAGGGVLARQNAGEVTTDNTVVVETIRVYPGTFRFDISDVYNDGICCTYGIGSFEIKVDGMVVYASDGAFGQSDSTTFEVGGAIIDTSAPMGQSSPAPTPIPTVQPTGPPTVFPTVSPSTSPTFPAPTAPPTVTPTDRPTTLAPTNAPTSQPSNTPTTIPTSLPTVSFSTASPTRAPTDTPITLSPTLTPTSPPSNTSTSVTTFSPTSLISTASPTAIPSNRLATQSPTVAPTKQPSAYPSAAPTVTATNLPTGEESNLDNNYLIEIEVVHDDYPWETSWTLTKPDGVNEVLASQAQGSIVTKGYVTNIALNLSSGAYLFELRDSASDGICCGWGIGGYEVKVDGTVVATGGEYGPSKLETIIVGPVDPPSDDLVEVTVRVKHDNYPGETGWEMLDTTTNAVLINQVQGTVTSRGQVVTKSVLVSPGEYAFHITDTFSDGVCCSYGEGLYEVLVGNTVVASGGDFGAESFNTFVVVGL</sequence>
<dbReference type="Pfam" id="PF05547">
    <property type="entry name" value="Peptidase_M6"/>
    <property type="match status" value="1"/>
</dbReference>
<dbReference type="GO" id="GO:0008233">
    <property type="term" value="F:peptidase activity"/>
    <property type="evidence" value="ECO:0007669"/>
    <property type="project" value="InterPro"/>
</dbReference>
<protein>
    <recommendedName>
        <fullName evidence="2">Peptidase M6-like domain-containing protein</fullName>
    </recommendedName>
</protein>
<feature type="compositionally biased region" description="Low complexity" evidence="1">
    <location>
        <begin position="731"/>
        <end position="741"/>
    </location>
</feature>
<evidence type="ECO:0000259" key="2">
    <source>
        <dbReference type="Pfam" id="PF05547"/>
    </source>
</evidence>
<feature type="compositionally biased region" description="Low complexity" evidence="1">
    <location>
        <begin position="795"/>
        <end position="827"/>
    </location>
</feature>
<feature type="domain" description="Peptidase M6-like" evidence="2">
    <location>
        <begin position="217"/>
        <end position="416"/>
    </location>
</feature>
<feature type="compositionally biased region" description="Polar residues" evidence="1">
    <location>
        <begin position="828"/>
        <end position="859"/>
    </location>
</feature>
<feature type="region of interest" description="Disordered" evidence="1">
    <location>
        <begin position="707"/>
        <end position="859"/>
    </location>
</feature>
<feature type="compositionally biased region" description="Polar residues" evidence="1">
    <location>
        <begin position="760"/>
        <end position="793"/>
    </location>
</feature>
<name>B7FUY8_PHATC</name>
<dbReference type="Proteomes" id="UP000000759">
    <property type="component" value="Chromosome 4"/>
</dbReference>